<proteinExistence type="predicted"/>
<protein>
    <recommendedName>
        <fullName evidence="3">RRM domain-containing protein</fullName>
    </recommendedName>
</protein>
<dbReference type="PROSITE" id="PS50102">
    <property type="entry name" value="RRM"/>
    <property type="match status" value="1"/>
</dbReference>
<feature type="domain" description="RRM" evidence="3">
    <location>
        <begin position="66"/>
        <end position="137"/>
    </location>
</feature>
<dbReference type="SMART" id="SM00360">
    <property type="entry name" value="RRM"/>
    <property type="match status" value="1"/>
</dbReference>
<dbReference type="GO" id="GO:0003723">
    <property type="term" value="F:RNA binding"/>
    <property type="evidence" value="ECO:0007669"/>
    <property type="project" value="UniProtKB-UniRule"/>
</dbReference>
<evidence type="ECO:0000313" key="5">
    <source>
        <dbReference type="Proteomes" id="UP000834106"/>
    </source>
</evidence>
<dbReference type="InterPro" id="IPR012677">
    <property type="entry name" value="Nucleotide-bd_a/b_plait_sf"/>
</dbReference>
<dbReference type="Pfam" id="PF00076">
    <property type="entry name" value="RRM_1"/>
    <property type="match status" value="1"/>
</dbReference>
<dbReference type="GO" id="GO:0005689">
    <property type="term" value="C:U12-type spliceosomal complex"/>
    <property type="evidence" value="ECO:0007669"/>
    <property type="project" value="InterPro"/>
</dbReference>
<reference evidence="4" key="1">
    <citation type="submission" date="2023-05" db="EMBL/GenBank/DDBJ databases">
        <authorList>
            <person name="Huff M."/>
        </authorList>
    </citation>
    <scope>NUCLEOTIDE SEQUENCE</scope>
</reference>
<evidence type="ECO:0000259" key="3">
    <source>
        <dbReference type="PROSITE" id="PS50102"/>
    </source>
</evidence>
<dbReference type="InterPro" id="IPR000504">
    <property type="entry name" value="RRM_dom"/>
</dbReference>
<dbReference type="InterPro" id="IPR035979">
    <property type="entry name" value="RBD_domain_sf"/>
</dbReference>
<sequence>MDECCGIEPDETDLAVWRKLKDATDENTVQNQIEEDENRTPKDEKENFEKELRPNDMIPDEDANYLDYNLTNSDLFTIFSTFGKVTKATILKDRATYQSRGVAFILFISHDDVIKAIKGIDKKILNGRTLCTSTATDNGRALEFIRKKVYKDRVGVMSTVVELDAKNVIGMMKERMMFLRHKIRLQQWMVKGRRRMLRNERETDEVKKEKRRRRKDILVMSKSEYFGKENGIYSFG</sequence>
<keyword evidence="1" id="KW-0694">RNA-binding</keyword>
<evidence type="ECO:0000313" key="4">
    <source>
        <dbReference type="EMBL" id="CAI9753523.1"/>
    </source>
</evidence>
<dbReference type="AlphaFoldDB" id="A0AAD2DIN6"/>
<gene>
    <name evidence="4" type="ORF">FPE_LOCUS954</name>
</gene>
<evidence type="ECO:0000256" key="1">
    <source>
        <dbReference type="PROSITE-ProRule" id="PRU00176"/>
    </source>
</evidence>
<name>A0AAD2DIN6_9LAMI</name>
<keyword evidence="5" id="KW-1185">Reference proteome</keyword>
<dbReference type="PANTHER" id="PTHR46259:SF1">
    <property type="entry name" value="ZINC FINGER CCHC-TYPE AND RNA-BINDING MOTIF-CONTAINING PROTEIN 1"/>
    <property type="match status" value="1"/>
</dbReference>
<dbReference type="PANTHER" id="PTHR46259">
    <property type="entry name" value="ZINC FINGER CCHC-TYPE AND RNA-BINDING MOTIF-CONTAINING PROTEIN 1"/>
    <property type="match status" value="1"/>
</dbReference>
<dbReference type="GO" id="GO:0000398">
    <property type="term" value="P:mRNA splicing, via spliceosome"/>
    <property type="evidence" value="ECO:0007669"/>
    <property type="project" value="InterPro"/>
</dbReference>
<dbReference type="SUPFAM" id="SSF54928">
    <property type="entry name" value="RNA-binding domain, RBD"/>
    <property type="match status" value="1"/>
</dbReference>
<feature type="compositionally biased region" description="Basic and acidic residues" evidence="2">
    <location>
        <begin position="38"/>
        <end position="47"/>
    </location>
</feature>
<accession>A0AAD2DIN6</accession>
<dbReference type="InterPro" id="IPR044598">
    <property type="entry name" value="ZCRB1"/>
</dbReference>
<dbReference type="Gene3D" id="3.30.70.330">
    <property type="match status" value="1"/>
</dbReference>
<organism evidence="4 5">
    <name type="scientific">Fraxinus pennsylvanica</name>
    <dbReference type="NCBI Taxonomy" id="56036"/>
    <lineage>
        <taxon>Eukaryota</taxon>
        <taxon>Viridiplantae</taxon>
        <taxon>Streptophyta</taxon>
        <taxon>Embryophyta</taxon>
        <taxon>Tracheophyta</taxon>
        <taxon>Spermatophyta</taxon>
        <taxon>Magnoliopsida</taxon>
        <taxon>eudicotyledons</taxon>
        <taxon>Gunneridae</taxon>
        <taxon>Pentapetalae</taxon>
        <taxon>asterids</taxon>
        <taxon>lamiids</taxon>
        <taxon>Lamiales</taxon>
        <taxon>Oleaceae</taxon>
        <taxon>Oleeae</taxon>
        <taxon>Fraxinus</taxon>
    </lineage>
</organism>
<dbReference type="Proteomes" id="UP000834106">
    <property type="component" value="Chromosome 1"/>
</dbReference>
<evidence type="ECO:0000256" key="2">
    <source>
        <dbReference type="SAM" id="MobiDB-lite"/>
    </source>
</evidence>
<dbReference type="EMBL" id="OU503036">
    <property type="protein sequence ID" value="CAI9753523.1"/>
    <property type="molecule type" value="Genomic_DNA"/>
</dbReference>
<feature type="region of interest" description="Disordered" evidence="2">
    <location>
        <begin position="25"/>
        <end position="47"/>
    </location>
</feature>